<dbReference type="EMBL" id="JANRHA010000002">
    <property type="protein sequence ID" value="MDG3013871.1"/>
    <property type="molecule type" value="Genomic_DNA"/>
</dbReference>
<protein>
    <submittedName>
        <fullName evidence="2">DUF2795 domain-containing protein</fullName>
    </submittedName>
</protein>
<name>A0A9X4LYD1_9ACTN</name>
<feature type="compositionally biased region" description="Acidic residues" evidence="1">
    <location>
        <begin position="67"/>
        <end position="76"/>
    </location>
</feature>
<feature type="region of interest" description="Disordered" evidence="1">
    <location>
        <begin position="67"/>
        <end position="88"/>
    </location>
</feature>
<comment type="caution">
    <text evidence="2">The sequence shown here is derived from an EMBL/GenBank/DDBJ whole genome shotgun (WGS) entry which is preliminary data.</text>
</comment>
<evidence type="ECO:0000256" key="1">
    <source>
        <dbReference type="SAM" id="MobiDB-lite"/>
    </source>
</evidence>
<evidence type="ECO:0000313" key="3">
    <source>
        <dbReference type="Proteomes" id="UP001152755"/>
    </source>
</evidence>
<dbReference type="InterPro" id="IPR021527">
    <property type="entry name" value="DUF2795"/>
</dbReference>
<sequence length="88" mass="9449">MSPPDATEDVEYVRMLSEAGYPCGRGELLAALRGAGADDRLLARLDTVPDRIYEGPDEVMMFTEDAESTALDEDVAEATGPDPTDTGR</sequence>
<dbReference type="RefSeq" id="WP_277832801.1">
    <property type="nucleotide sequence ID" value="NZ_JAAIVF010000003.1"/>
</dbReference>
<organism evidence="2 3">
    <name type="scientific">Speluncibacter jeojiensis</name>
    <dbReference type="NCBI Taxonomy" id="2710754"/>
    <lineage>
        <taxon>Bacteria</taxon>
        <taxon>Bacillati</taxon>
        <taxon>Actinomycetota</taxon>
        <taxon>Actinomycetes</taxon>
        <taxon>Mycobacteriales</taxon>
        <taxon>Speluncibacteraceae</taxon>
        <taxon>Speluncibacter</taxon>
    </lineage>
</organism>
<dbReference type="Proteomes" id="UP001152755">
    <property type="component" value="Unassembled WGS sequence"/>
</dbReference>
<gene>
    <name evidence="2" type="ORF">NVS88_04790</name>
</gene>
<reference evidence="2" key="1">
    <citation type="submission" date="2022-08" db="EMBL/GenBank/DDBJ databases">
        <title>Genome analysis of Corynebacteriales strain.</title>
        <authorList>
            <person name="Lee S.D."/>
        </authorList>
    </citation>
    <scope>NUCLEOTIDE SEQUENCE</scope>
    <source>
        <strain evidence="2">D3-21</strain>
    </source>
</reference>
<accession>A0A9X4LYD1</accession>
<proteinExistence type="predicted"/>
<dbReference type="AlphaFoldDB" id="A0A9X4LYD1"/>
<dbReference type="Pfam" id="PF11387">
    <property type="entry name" value="DUF2795"/>
    <property type="match status" value="1"/>
</dbReference>
<keyword evidence="3" id="KW-1185">Reference proteome</keyword>
<evidence type="ECO:0000313" key="2">
    <source>
        <dbReference type="EMBL" id="MDG3013871.1"/>
    </source>
</evidence>